<protein>
    <recommendedName>
        <fullName evidence="3">UBX domain-containing protein</fullName>
    </recommendedName>
</protein>
<evidence type="ECO:0000256" key="1">
    <source>
        <dbReference type="ARBA" id="ARBA00022786"/>
    </source>
</evidence>
<dbReference type="InterPro" id="IPR044232">
    <property type="entry name" value="PUX1"/>
</dbReference>
<dbReference type="PANTHER" id="PTHR47557">
    <property type="entry name" value="PLANT UBX DOMAIN-CONTAINING PROTEIN 1"/>
    <property type="match status" value="1"/>
</dbReference>
<dbReference type="GO" id="GO:0051117">
    <property type="term" value="F:ATPase binding"/>
    <property type="evidence" value="ECO:0007669"/>
    <property type="project" value="InterPro"/>
</dbReference>
<reference evidence="4" key="1">
    <citation type="journal article" date="2017" name="Nature">
        <title>The genome of Chenopodium quinoa.</title>
        <authorList>
            <person name="Jarvis D.E."/>
            <person name="Ho Y.S."/>
            <person name="Lightfoot D.J."/>
            <person name="Schmoeckel S.M."/>
            <person name="Li B."/>
            <person name="Borm T.J.A."/>
            <person name="Ohyanagi H."/>
            <person name="Mineta K."/>
            <person name="Michell C.T."/>
            <person name="Saber N."/>
            <person name="Kharbatia N.M."/>
            <person name="Rupper R.R."/>
            <person name="Sharp A.R."/>
            <person name="Dally N."/>
            <person name="Boughton B.A."/>
            <person name="Woo Y.H."/>
            <person name="Gao G."/>
            <person name="Schijlen E.G.W.M."/>
            <person name="Guo X."/>
            <person name="Momin A.A."/>
            <person name="Negrao S."/>
            <person name="Al-Babili S."/>
            <person name="Gehring C."/>
            <person name="Roessner U."/>
            <person name="Jung C."/>
            <person name="Murphy K."/>
            <person name="Arold S.T."/>
            <person name="Gojobori T."/>
            <person name="van der Linden C.G."/>
            <person name="van Loo E.N."/>
            <person name="Jellen E.N."/>
            <person name="Maughan P.J."/>
            <person name="Tester M."/>
        </authorList>
    </citation>
    <scope>NUCLEOTIDE SEQUENCE [LARGE SCALE GENOMIC DNA]</scope>
    <source>
        <strain evidence="4">cv. PI 614886</strain>
    </source>
</reference>
<accession>A0A803LFH1</accession>
<dbReference type="Gene3D" id="3.10.20.90">
    <property type="entry name" value="Phosphatidylinositol 3-kinase Catalytic Subunit, Chain A, domain 1"/>
    <property type="match status" value="1"/>
</dbReference>
<feature type="compositionally biased region" description="Low complexity" evidence="2">
    <location>
        <begin position="45"/>
        <end position="54"/>
    </location>
</feature>
<evidence type="ECO:0000256" key="2">
    <source>
        <dbReference type="SAM" id="MobiDB-lite"/>
    </source>
</evidence>
<proteinExistence type="predicted"/>
<keyword evidence="1" id="KW-0833">Ubl conjugation pathway</keyword>
<dbReference type="OMA" id="MFLEVFM"/>
<reference evidence="4" key="2">
    <citation type="submission" date="2021-03" db="UniProtKB">
        <authorList>
            <consortium name="EnsemblPlants"/>
        </authorList>
    </citation>
    <scope>IDENTIFICATION</scope>
</reference>
<evidence type="ECO:0000259" key="3">
    <source>
        <dbReference type="PROSITE" id="PS50033"/>
    </source>
</evidence>
<dbReference type="RefSeq" id="XP_021770242.1">
    <property type="nucleotide sequence ID" value="XM_021914550.1"/>
</dbReference>
<sequence>MNFDSPLAWKRRRLTNIDPMDAEAARAKLEAAKEKYGREIHVFETSTQSTASQSPPEAANTEETDDFYEFTAADYHLLLATKKEDKYLKTRKIREAETAARRSKITKAVIQIRFPDGHTLEATFHPSEPIQSIFDLLKKVLARPEFPHYLYTTPPKKQIKDTSQDFFTAGFIPGAIVHFSYDLLKDDVANSGPFLQEDVMSLKGLERVPEPKKEPTESTSENATVNDPLAVPERKQTDKKAIKPKWLKM</sequence>
<dbReference type="Pfam" id="PF00789">
    <property type="entry name" value="UBX"/>
    <property type="match status" value="1"/>
</dbReference>
<dbReference type="GO" id="GO:0032984">
    <property type="term" value="P:protein-containing complex disassembly"/>
    <property type="evidence" value="ECO:0007669"/>
    <property type="project" value="InterPro"/>
</dbReference>
<gene>
    <name evidence="4" type="primary">LOC110734404</name>
</gene>
<dbReference type="InterPro" id="IPR001012">
    <property type="entry name" value="UBX_dom"/>
</dbReference>
<dbReference type="KEGG" id="cqi:110734404"/>
<feature type="domain" description="UBX" evidence="3">
    <location>
        <begin position="103"/>
        <end position="179"/>
    </location>
</feature>
<dbReference type="AlphaFoldDB" id="A0A803LFH1"/>
<feature type="compositionally biased region" description="Basic and acidic residues" evidence="2">
    <location>
        <begin position="232"/>
        <end position="241"/>
    </location>
</feature>
<dbReference type="PANTHER" id="PTHR47557:SF2">
    <property type="entry name" value="PLANT UBX DOMAIN-CONTAINING PROTEIN 1"/>
    <property type="match status" value="1"/>
</dbReference>
<dbReference type="PROSITE" id="PS50033">
    <property type="entry name" value="UBX"/>
    <property type="match status" value="1"/>
</dbReference>
<dbReference type="SUPFAM" id="SSF54236">
    <property type="entry name" value="Ubiquitin-like"/>
    <property type="match status" value="1"/>
</dbReference>
<dbReference type="Gramene" id="AUR62011927-RA">
    <property type="protein sequence ID" value="AUR62011927-RA:cds"/>
    <property type="gene ID" value="AUR62011927"/>
</dbReference>
<evidence type="ECO:0000313" key="5">
    <source>
        <dbReference type="Proteomes" id="UP000596660"/>
    </source>
</evidence>
<keyword evidence="5" id="KW-1185">Reference proteome</keyword>
<dbReference type="EnsemblPlants" id="AUR62011927-RA">
    <property type="protein sequence ID" value="AUR62011927-RA:cds"/>
    <property type="gene ID" value="AUR62011927"/>
</dbReference>
<organism evidence="4 5">
    <name type="scientific">Chenopodium quinoa</name>
    <name type="common">Quinoa</name>
    <dbReference type="NCBI Taxonomy" id="63459"/>
    <lineage>
        <taxon>Eukaryota</taxon>
        <taxon>Viridiplantae</taxon>
        <taxon>Streptophyta</taxon>
        <taxon>Embryophyta</taxon>
        <taxon>Tracheophyta</taxon>
        <taxon>Spermatophyta</taxon>
        <taxon>Magnoliopsida</taxon>
        <taxon>eudicotyledons</taxon>
        <taxon>Gunneridae</taxon>
        <taxon>Pentapetalae</taxon>
        <taxon>Caryophyllales</taxon>
        <taxon>Chenopodiaceae</taxon>
        <taxon>Chenopodioideae</taxon>
        <taxon>Atripliceae</taxon>
        <taxon>Chenopodium</taxon>
    </lineage>
</organism>
<name>A0A803LFH1_CHEQI</name>
<feature type="compositionally biased region" description="Basic and acidic residues" evidence="2">
    <location>
        <begin position="205"/>
        <end position="216"/>
    </location>
</feature>
<dbReference type="Proteomes" id="UP000596660">
    <property type="component" value="Unplaced"/>
</dbReference>
<dbReference type="InterPro" id="IPR029071">
    <property type="entry name" value="Ubiquitin-like_domsf"/>
</dbReference>
<dbReference type="GeneID" id="110734404"/>
<feature type="region of interest" description="Disordered" evidence="2">
    <location>
        <begin position="42"/>
        <end position="62"/>
    </location>
</feature>
<evidence type="ECO:0000313" key="4">
    <source>
        <dbReference type="EnsemblPlants" id="AUR62011927-RA:cds"/>
    </source>
</evidence>
<dbReference type="CDD" id="cd16118">
    <property type="entry name" value="UBX2_UBXN9"/>
    <property type="match status" value="1"/>
</dbReference>
<dbReference type="OrthoDB" id="440781at2759"/>
<feature type="region of interest" description="Disordered" evidence="2">
    <location>
        <begin position="205"/>
        <end position="249"/>
    </location>
</feature>